<protein>
    <recommendedName>
        <fullName evidence="1">Methyltransferase type 11 domain-containing protein</fullName>
    </recommendedName>
</protein>
<evidence type="ECO:0000313" key="3">
    <source>
        <dbReference type="Proteomes" id="UP000230821"/>
    </source>
</evidence>
<dbReference type="InterPro" id="IPR013216">
    <property type="entry name" value="Methyltransf_11"/>
</dbReference>
<dbReference type="EMBL" id="PDSK01000030">
    <property type="protein sequence ID" value="PIE35894.1"/>
    <property type="molecule type" value="Genomic_DNA"/>
</dbReference>
<dbReference type="SUPFAM" id="SSF53335">
    <property type="entry name" value="S-adenosyl-L-methionine-dependent methyltransferases"/>
    <property type="match status" value="1"/>
</dbReference>
<organism evidence="2 3">
    <name type="scientific">candidate division KSB3 bacterium</name>
    <dbReference type="NCBI Taxonomy" id="2044937"/>
    <lineage>
        <taxon>Bacteria</taxon>
        <taxon>candidate division KSB3</taxon>
    </lineage>
</organism>
<name>A0A2G6KJS7_9BACT</name>
<dbReference type="AlphaFoldDB" id="A0A2G6KJS7"/>
<reference evidence="2 3" key="1">
    <citation type="submission" date="2017-10" db="EMBL/GenBank/DDBJ databases">
        <title>Novel microbial diversity and functional potential in the marine mammal oral microbiome.</title>
        <authorList>
            <person name="Dudek N.K."/>
            <person name="Sun C.L."/>
            <person name="Burstein D."/>
            <person name="Kantor R.S."/>
            <person name="Aliaga Goltsman D.S."/>
            <person name="Bik E.M."/>
            <person name="Thomas B.C."/>
            <person name="Banfield J.F."/>
            <person name="Relman D.A."/>
        </authorList>
    </citation>
    <scope>NUCLEOTIDE SEQUENCE [LARGE SCALE GENOMIC DNA]</scope>
    <source>
        <strain evidence="2">DOLJORAL78_47_16</strain>
    </source>
</reference>
<feature type="domain" description="Methyltransferase type 11" evidence="1">
    <location>
        <begin position="37"/>
        <end position="127"/>
    </location>
</feature>
<dbReference type="Gene3D" id="3.40.50.150">
    <property type="entry name" value="Vaccinia Virus protein VP39"/>
    <property type="match status" value="1"/>
</dbReference>
<accession>A0A2G6KJS7</accession>
<dbReference type="GO" id="GO:0008757">
    <property type="term" value="F:S-adenosylmethionine-dependent methyltransferase activity"/>
    <property type="evidence" value="ECO:0007669"/>
    <property type="project" value="InterPro"/>
</dbReference>
<evidence type="ECO:0000259" key="1">
    <source>
        <dbReference type="Pfam" id="PF08241"/>
    </source>
</evidence>
<dbReference type="Pfam" id="PF08241">
    <property type="entry name" value="Methyltransf_11"/>
    <property type="match status" value="1"/>
</dbReference>
<evidence type="ECO:0000313" key="2">
    <source>
        <dbReference type="EMBL" id="PIE35894.1"/>
    </source>
</evidence>
<proteinExistence type="predicted"/>
<comment type="caution">
    <text evidence="2">The sequence shown here is derived from an EMBL/GenBank/DDBJ whole genome shotgun (WGS) entry which is preliminary data.</text>
</comment>
<dbReference type="Proteomes" id="UP000230821">
    <property type="component" value="Unassembled WGS sequence"/>
</dbReference>
<dbReference type="InterPro" id="IPR050508">
    <property type="entry name" value="Methyltransf_Superfamily"/>
</dbReference>
<gene>
    <name evidence="2" type="ORF">CSA56_02285</name>
</gene>
<dbReference type="InterPro" id="IPR029063">
    <property type="entry name" value="SAM-dependent_MTases_sf"/>
</dbReference>
<sequence length="186" mass="21361">MFDHFDFLAPHYDRWLGEPDHRRLQELLRLPSDGWMLDAGGGTGRVSSTLRHLVGNLVISDLSLNMLAEARTKGELNPLQTHVENLPFQDACFERILVVDAFHHFCNQQESIVELLRVLKPGGRLVIEEPNIHRSIVKIVALLEKITLMRSHFYSPETIQSMIAAHGLQAMIRDDDRFRSWITVDK</sequence>
<dbReference type="PANTHER" id="PTHR42912:SF80">
    <property type="entry name" value="METHYLTRANSFERASE DOMAIN-CONTAINING PROTEIN"/>
    <property type="match status" value="1"/>
</dbReference>
<dbReference type="CDD" id="cd02440">
    <property type="entry name" value="AdoMet_MTases"/>
    <property type="match status" value="1"/>
</dbReference>
<dbReference type="PANTHER" id="PTHR42912">
    <property type="entry name" value="METHYLTRANSFERASE"/>
    <property type="match status" value="1"/>
</dbReference>